<keyword evidence="3" id="KW-0479">Metal-binding</keyword>
<organism evidence="9 10">
    <name type="scientific">Meloidogyne javanica</name>
    <name type="common">Root-knot nematode worm</name>
    <dbReference type="NCBI Taxonomy" id="6303"/>
    <lineage>
        <taxon>Eukaryota</taxon>
        <taxon>Metazoa</taxon>
        <taxon>Ecdysozoa</taxon>
        <taxon>Nematoda</taxon>
        <taxon>Chromadorea</taxon>
        <taxon>Rhabditida</taxon>
        <taxon>Tylenchina</taxon>
        <taxon>Tylenchomorpha</taxon>
        <taxon>Tylenchoidea</taxon>
        <taxon>Meloidogynidae</taxon>
        <taxon>Meloidogyninae</taxon>
        <taxon>Meloidogyne</taxon>
        <taxon>Meloidogyne incognita group</taxon>
    </lineage>
</organism>
<dbReference type="CDD" id="cd20353">
    <property type="entry name" value="Rcat_RBR_RNF216"/>
    <property type="match status" value="1"/>
</dbReference>
<evidence type="ECO:0000256" key="6">
    <source>
        <dbReference type="ARBA" id="ARBA00022786"/>
    </source>
</evidence>
<dbReference type="GO" id="GO:0016740">
    <property type="term" value="F:transferase activity"/>
    <property type="evidence" value="ECO:0007669"/>
    <property type="project" value="UniProtKB-KW"/>
</dbReference>
<keyword evidence="6" id="KW-0833">Ubl conjugation pathway</keyword>
<evidence type="ECO:0000256" key="2">
    <source>
        <dbReference type="ARBA" id="ARBA00022679"/>
    </source>
</evidence>
<dbReference type="PANTHER" id="PTHR22770">
    <property type="entry name" value="UBIQUITIN CONJUGATING ENZYME 7 INTERACTING PROTEIN-RELATED"/>
    <property type="match status" value="1"/>
</dbReference>
<evidence type="ECO:0000256" key="4">
    <source>
        <dbReference type="ARBA" id="ARBA00022737"/>
    </source>
</evidence>
<dbReference type="AlphaFoldDB" id="A0A915MIL6"/>
<evidence type="ECO:0000259" key="8">
    <source>
        <dbReference type="PROSITE" id="PS51873"/>
    </source>
</evidence>
<evidence type="ECO:0000313" key="10">
    <source>
        <dbReference type="WBParaSite" id="scaffold3751_cov218.g7079"/>
    </source>
</evidence>
<feature type="domain" description="RING-type" evidence="8">
    <location>
        <begin position="1"/>
        <end position="223"/>
    </location>
</feature>
<comment type="pathway">
    <text evidence="1">Protein modification; protein ubiquitination.</text>
</comment>
<accession>A0A915MIL6</accession>
<name>A0A915MIL6_MELJA</name>
<dbReference type="Proteomes" id="UP000887561">
    <property type="component" value="Unplaced"/>
</dbReference>
<keyword evidence="5" id="KW-0863">Zinc-finger</keyword>
<evidence type="ECO:0000256" key="3">
    <source>
        <dbReference type="ARBA" id="ARBA00022723"/>
    </source>
</evidence>
<keyword evidence="4" id="KW-0677">Repeat</keyword>
<reference evidence="10" key="1">
    <citation type="submission" date="2022-11" db="UniProtKB">
        <authorList>
            <consortium name="WormBaseParasite"/>
        </authorList>
    </citation>
    <scope>IDENTIFICATION</scope>
</reference>
<dbReference type="PANTHER" id="PTHR22770:SF47">
    <property type="entry name" value="E3 UBIQUITIN-PROTEIN LIGASE RNF216"/>
    <property type="match status" value="1"/>
</dbReference>
<dbReference type="InterPro" id="IPR051628">
    <property type="entry name" value="LUBAC_E3_Ligases"/>
</dbReference>
<dbReference type="PROSITE" id="PS51873">
    <property type="entry name" value="TRIAD"/>
    <property type="match status" value="1"/>
</dbReference>
<dbReference type="InterPro" id="IPR002867">
    <property type="entry name" value="IBR_dom"/>
</dbReference>
<dbReference type="WBParaSite" id="scaffold3751_cov218.g7079">
    <property type="protein sequence ID" value="scaffold3751_cov218.g7079"/>
    <property type="gene ID" value="scaffold3751_cov218.g7079"/>
</dbReference>
<evidence type="ECO:0000256" key="5">
    <source>
        <dbReference type="ARBA" id="ARBA00022771"/>
    </source>
</evidence>
<dbReference type="Pfam" id="PF26200">
    <property type="entry name" value="Rcat_RNF216"/>
    <property type="match status" value="1"/>
</dbReference>
<evidence type="ECO:0000256" key="1">
    <source>
        <dbReference type="ARBA" id="ARBA00004906"/>
    </source>
</evidence>
<dbReference type="InterPro" id="IPR044066">
    <property type="entry name" value="TRIAD_supradom"/>
</dbReference>
<sequence>MTRFDFLRLIVSRSRLDWEIHPFCHDCILGLASAAVGEIPLAKGGIGLRCMMTGCDNPILYSEIYKLLPTNIQNKLEERIFEENIGMALIDNLERCKKCNFAIELEMDKNTNKVFDCIACNAQFCRICERDWDDEHIGLSCEEMDRKDKRDKKEREIEKKLNEAIVRKCPKCGIAFIKRDGCNKMTCRCGMTQCYICRESGIQYAHFCQHFRDPNNPNCNHCNKKCFLHEDANKRDEQLIKEIREGEEAET</sequence>
<keyword evidence="7" id="KW-0862">Zinc</keyword>
<dbReference type="Pfam" id="PF01485">
    <property type="entry name" value="IBR"/>
    <property type="match status" value="1"/>
</dbReference>
<evidence type="ECO:0000256" key="7">
    <source>
        <dbReference type="ARBA" id="ARBA00022833"/>
    </source>
</evidence>
<keyword evidence="2" id="KW-0808">Transferase</keyword>
<dbReference type="GO" id="GO:0008270">
    <property type="term" value="F:zinc ion binding"/>
    <property type="evidence" value="ECO:0007669"/>
    <property type="project" value="UniProtKB-KW"/>
</dbReference>
<dbReference type="Gene3D" id="1.20.120.1750">
    <property type="match status" value="1"/>
</dbReference>
<evidence type="ECO:0000313" key="9">
    <source>
        <dbReference type="Proteomes" id="UP000887561"/>
    </source>
</evidence>
<dbReference type="InterPro" id="IPR047546">
    <property type="entry name" value="Rcat_RBR_RNF216"/>
</dbReference>
<keyword evidence="9" id="KW-1185">Reference proteome</keyword>
<dbReference type="SUPFAM" id="SSF57850">
    <property type="entry name" value="RING/U-box"/>
    <property type="match status" value="2"/>
</dbReference>
<protein>
    <submittedName>
        <fullName evidence="10">RING-type domain-containing protein</fullName>
    </submittedName>
</protein>
<proteinExistence type="predicted"/>